<name>A0A3A1Y4Z6_9GAMM</name>
<dbReference type="InterPro" id="IPR029052">
    <property type="entry name" value="Metallo-depent_PP-like"/>
</dbReference>
<evidence type="ECO:0000313" key="4">
    <source>
        <dbReference type="Proteomes" id="UP000265691"/>
    </source>
</evidence>
<comment type="caution">
    <text evidence="3">The sequence shown here is derived from an EMBL/GenBank/DDBJ whole genome shotgun (WGS) entry which is preliminary data.</text>
</comment>
<evidence type="ECO:0000313" key="3">
    <source>
        <dbReference type="EMBL" id="RIY31237.1"/>
    </source>
</evidence>
<evidence type="ECO:0000256" key="1">
    <source>
        <dbReference type="SAM" id="Phobius"/>
    </source>
</evidence>
<dbReference type="InterPro" id="IPR051158">
    <property type="entry name" value="Metallophosphoesterase_sf"/>
</dbReference>
<protein>
    <recommendedName>
        <fullName evidence="2">Calcineurin-like phosphoesterase domain-containing protein</fullName>
    </recommendedName>
</protein>
<keyword evidence="1" id="KW-0472">Membrane</keyword>
<reference evidence="3 4" key="1">
    <citation type="submission" date="2017-08" db="EMBL/GenBank/DDBJ databases">
        <title>Reclassification of Bisgaard taxon 37 and 44.</title>
        <authorList>
            <person name="Christensen H."/>
        </authorList>
    </citation>
    <scope>NUCLEOTIDE SEQUENCE [LARGE SCALE GENOMIC DNA]</scope>
    <source>
        <strain evidence="3 4">B96_3</strain>
    </source>
</reference>
<feature type="domain" description="Calcineurin-like phosphoesterase" evidence="2">
    <location>
        <begin position="101"/>
        <end position="262"/>
    </location>
</feature>
<keyword evidence="1" id="KW-1133">Transmembrane helix</keyword>
<dbReference type="InterPro" id="IPR004843">
    <property type="entry name" value="Calcineurin-like_PHP"/>
</dbReference>
<dbReference type="GO" id="GO:0016787">
    <property type="term" value="F:hydrolase activity"/>
    <property type="evidence" value="ECO:0007669"/>
    <property type="project" value="InterPro"/>
</dbReference>
<dbReference type="SUPFAM" id="SSF56300">
    <property type="entry name" value="Metallo-dependent phosphatases"/>
    <property type="match status" value="1"/>
</dbReference>
<keyword evidence="1" id="KW-0812">Transmembrane</keyword>
<feature type="transmembrane region" description="Helical" evidence="1">
    <location>
        <begin position="5"/>
        <end position="21"/>
    </location>
</feature>
<dbReference type="EMBL" id="NRHC01000109">
    <property type="protein sequence ID" value="RIY31237.1"/>
    <property type="molecule type" value="Genomic_DNA"/>
</dbReference>
<evidence type="ECO:0000259" key="2">
    <source>
        <dbReference type="Pfam" id="PF00149"/>
    </source>
</evidence>
<feature type="transmembrane region" description="Helical" evidence="1">
    <location>
        <begin position="27"/>
        <end position="51"/>
    </location>
</feature>
<proteinExistence type="predicted"/>
<sequence>MLISYILFFILSNVVLYYGLQRTNISFTIFIFYLNLLWLYFLATFTVFILYKVTRSKYPTLFRSLMPLAFIGLVAFSWYNAQVPVIHEYRVKLDKPLSKPLKVLVASDLHLDYLVGNRAIQKLVEVNKKVQPDIILMPGDIINNDASVYYKYNMQEDMKKLTAPLGVYASLGNHEFYGLLAENIQAIKDGNIILLRDQAIVINNEFILVGREDQTNPERLPLEQILAKQNPNLPILVMDHRPYFDEVIASKVDLQVSGHTHRGQLFPLNLVVSFMYDLSYGYKQVEASHLFTTSGWGFWGAPFRLGSQREVFVITLEGSN</sequence>
<dbReference type="Pfam" id="PF00149">
    <property type="entry name" value="Metallophos"/>
    <property type="match status" value="1"/>
</dbReference>
<organism evidence="3 4">
    <name type="scientific">Psittacicella hinzii</name>
    <dbReference type="NCBI Taxonomy" id="2028575"/>
    <lineage>
        <taxon>Bacteria</taxon>
        <taxon>Pseudomonadati</taxon>
        <taxon>Pseudomonadota</taxon>
        <taxon>Gammaproteobacteria</taxon>
        <taxon>Pasteurellales</taxon>
        <taxon>Psittacicellaceae</taxon>
        <taxon>Psittacicella</taxon>
    </lineage>
</organism>
<keyword evidence="4" id="KW-1185">Reference proteome</keyword>
<accession>A0A3A1Y4Z6</accession>
<dbReference type="AlphaFoldDB" id="A0A3A1Y4Z6"/>
<dbReference type="Gene3D" id="3.60.21.10">
    <property type="match status" value="1"/>
</dbReference>
<dbReference type="PANTHER" id="PTHR31302">
    <property type="entry name" value="TRANSMEMBRANE PROTEIN WITH METALLOPHOSPHOESTERASE DOMAIN-RELATED"/>
    <property type="match status" value="1"/>
</dbReference>
<gene>
    <name evidence="3" type="ORF">CKF54_07140</name>
</gene>
<feature type="transmembrane region" description="Helical" evidence="1">
    <location>
        <begin position="60"/>
        <end position="79"/>
    </location>
</feature>
<dbReference type="Proteomes" id="UP000265691">
    <property type="component" value="Unassembled WGS sequence"/>
</dbReference>
<dbReference type="PANTHER" id="PTHR31302:SF0">
    <property type="entry name" value="TRANSMEMBRANE PROTEIN WITH METALLOPHOSPHOESTERASE DOMAIN"/>
    <property type="match status" value="1"/>
</dbReference>